<gene>
    <name evidence="3" type="ORF">CM83_104577</name>
</gene>
<dbReference type="SUPFAM" id="SSF57756">
    <property type="entry name" value="Retrovirus zinc finger-like domains"/>
    <property type="match status" value="1"/>
</dbReference>
<dbReference type="SMART" id="SM00343">
    <property type="entry name" value="ZnF_C2HC"/>
    <property type="match status" value="2"/>
</dbReference>
<dbReference type="GO" id="GO:0008270">
    <property type="term" value="F:zinc ion binding"/>
    <property type="evidence" value="ECO:0007669"/>
    <property type="project" value="UniProtKB-KW"/>
</dbReference>
<reference evidence="3" key="1">
    <citation type="journal article" date="2014" name="PLoS ONE">
        <title>Transcriptome-Based Identification of ABC Transporters in the Western Tarnished Plant Bug Lygus hesperus.</title>
        <authorList>
            <person name="Hull J.J."/>
            <person name="Chaney K."/>
            <person name="Geib S.M."/>
            <person name="Fabrick J.A."/>
            <person name="Brent C.S."/>
            <person name="Walsh D."/>
            <person name="Lavine L.C."/>
        </authorList>
    </citation>
    <scope>NUCLEOTIDE SEQUENCE</scope>
</reference>
<sequence>LGIENLCFHCGKSNHLSSECRTDRNNLKCDSCGKMGHVQKVCIYTLTKKQAATNQLRVENSSFDSNNSTQFHSYGLHHLEVSRLDSNVVDLYEFRSNCDKYMIHVSLNGKSQQMEVDSGAKFSIMPEDKFNALNLGIPSSSPIVVMAGFG</sequence>
<name>A0A0A9YFL4_LYGHE</name>
<dbReference type="SUPFAM" id="SSF50630">
    <property type="entry name" value="Acid proteases"/>
    <property type="match status" value="1"/>
</dbReference>
<evidence type="ECO:0000313" key="3">
    <source>
        <dbReference type="EMBL" id="JAG29898.1"/>
    </source>
</evidence>
<dbReference type="InterPro" id="IPR001878">
    <property type="entry name" value="Znf_CCHC"/>
</dbReference>
<dbReference type="Pfam" id="PF00098">
    <property type="entry name" value="zf-CCHC"/>
    <property type="match status" value="1"/>
</dbReference>
<dbReference type="PROSITE" id="PS50158">
    <property type="entry name" value="ZF_CCHC"/>
    <property type="match status" value="2"/>
</dbReference>
<dbReference type="EMBL" id="GBHO01013706">
    <property type="protein sequence ID" value="JAG29898.1"/>
    <property type="molecule type" value="Transcribed_RNA"/>
</dbReference>
<dbReference type="InterPro" id="IPR036875">
    <property type="entry name" value="Znf_CCHC_sf"/>
</dbReference>
<evidence type="ECO:0000256" key="1">
    <source>
        <dbReference type="PROSITE-ProRule" id="PRU00047"/>
    </source>
</evidence>
<reference evidence="3" key="2">
    <citation type="submission" date="2014-07" db="EMBL/GenBank/DDBJ databases">
        <authorList>
            <person name="Hull J."/>
        </authorList>
    </citation>
    <scope>NUCLEOTIDE SEQUENCE</scope>
</reference>
<dbReference type="GO" id="GO:0003676">
    <property type="term" value="F:nucleic acid binding"/>
    <property type="evidence" value="ECO:0007669"/>
    <property type="project" value="InterPro"/>
</dbReference>
<keyword evidence="1" id="KW-0479">Metal-binding</keyword>
<organism evidence="3">
    <name type="scientific">Lygus hesperus</name>
    <name type="common">Western plant bug</name>
    <dbReference type="NCBI Taxonomy" id="30085"/>
    <lineage>
        <taxon>Eukaryota</taxon>
        <taxon>Metazoa</taxon>
        <taxon>Ecdysozoa</taxon>
        <taxon>Arthropoda</taxon>
        <taxon>Hexapoda</taxon>
        <taxon>Insecta</taxon>
        <taxon>Pterygota</taxon>
        <taxon>Neoptera</taxon>
        <taxon>Paraneoptera</taxon>
        <taxon>Hemiptera</taxon>
        <taxon>Heteroptera</taxon>
        <taxon>Panheteroptera</taxon>
        <taxon>Cimicomorpha</taxon>
        <taxon>Miridae</taxon>
        <taxon>Mirini</taxon>
        <taxon>Lygus</taxon>
    </lineage>
</organism>
<proteinExistence type="predicted"/>
<dbReference type="Gene3D" id="4.10.60.10">
    <property type="entry name" value="Zinc finger, CCHC-type"/>
    <property type="match status" value="1"/>
</dbReference>
<evidence type="ECO:0000259" key="2">
    <source>
        <dbReference type="PROSITE" id="PS50158"/>
    </source>
</evidence>
<accession>A0A0A9YFL4</accession>
<dbReference type="InterPro" id="IPR021109">
    <property type="entry name" value="Peptidase_aspartic_dom_sf"/>
</dbReference>
<keyword evidence="1" id="KW-0862">Zinc</keyword>
<feature type="domain" description="CCHC-type" evidence="2">
    <location>
        <begin position="7"/>
        <end position="21"/>
    </location>
</feature>
<feature type="domain" description="CCHC-type" evidence="2">
    <location>
        <begin position="28"/>
        <end position="42"/>
    </location>
</feature>
<dbReference type="Gene3D" id="2.40.70.10">
    <property type="entry name" value="Acid Proteases"/>
    <property type="match status" value="1"/>
</dbReference>
<dbReference type="AlphaFoldDB" id="A0A0A9YFL4"/>
<keyword evidence="1" id="KW-0863">Zinc-finger</keyword>
<protein>
    <submittedName>
        <fullName evidence="3">Gag-Pol polyprotein</fullName>
    </submittedName>
</protein>
<feature type="non-terminal residue" evidence="3">
    <location>
        <position position="1"/>
    </location>
</feature>